<dbReference type="RefSeq" id="WP_148594392.1">
    <property type="nucleotide sequence ID" value="NZ_CP042997.1"/>
</dbReference>
<dbReference type="OrthoDB" id="9775849at2"/>
<protein>
    <submittedName>
        <fullName evidence="2">Bifunctional protein HldE</fullName>
    </submittedName>
</protein>
<dbReference type="GO" id="GO:0033786">
    <property type="term" value="F:heptose-1-phosphate adenylyltransferase activity"/>
    <property type="evidence" value="ECO:0007669"/>
    <property type="project" value="TreeGrafter"/>
</dbReference>
<gene>
    <name evidence="2" type="primary">hldE_1</name>
    <name evidence="2" type="ORF">OJF2_30110</name>
</gene>
<evidence type="ECO:0000259" key="1">
    <source>
        <dbReference type="Pfam" id="PF00294"/>
    </source>
</evidence>
<dbReference type="AlphaFoldDB" id="A0A5B9W1E7"/>
<dbReference type="EMBL" id="CP042997">
    <property type="protein sequence ID" value="QEH34472.1"/>
    <property type="molecule type" value="Genomic_DNA"/>
</dbReference>
<name>A0A5B9W1E7_9BACT</name>
<accession>A0A5B9W1E7</accession>
<dbReference type="KEGG" id="agv:OJF2_30110"/>
<dbReference type="GO" id="GO:0033785">
    <property type="term" value="F:heptose 7-phosphate kinase activity"/>
    <property type="evidence" value="ECO:0007669"/>
    <property type="project" value="TreeGrafter"/>
</dbReference>
<reference evidence="2 3" key="1">
    <citation type="submission" date="2019-08" db="EMBL/GenBank/DDBJ databases">
        <title>Deep-cultivation of Planctomycetes and their phenomic and genomic characterization uncovers novel biology.</title>
        <authorList>
            <person name="Wiegand S."/>
            <person name="Jogler M."/>
            <person name="Boedeker C."/>
            <person name="Pinto D."/>
            <person name="Vollmers J."/>
            <person name="Rivas-Marin E."/>
            <person name="Kohn T."/>
            <person name="Peeters S.H."/>
            <person name="Heuer A."/>
            <person name="Rast P."/>
            <person name="Oberbeckmann S."/>
            <person name="Bunk B."/>
            <person name="Jeske O."/>
            <person name="Meyerdierks A."/>
            <person name="Storesund J.E."/>
            <person name="Kallscheuer N."/>
            <person name="Luecker S."/>
            <person name="Lage O.M."/>
            <person name="Pohl T."/>
            <person name="Merkel B.J."/>
            <person name="Hornburger P."/>
            <person name="Mueller R.-W."/>
            <person name="Bruemmer F."/>
            <person name="Labrenz M."/>
            <person name="Spormann A.M."/>
            <person name="Op den Camp H."/>
            <person name="Overmann J."/>
            <person name="Amann R."/>
            <person name="Jetten M.S.M."/>
            <person name="Mascher T."/>
            <person name="Medema M.H."/>
            <person name="Devos D.P."/>
            <person name="Kaster A.-K."/>
            <person name="Ovreas L."/>
            <person name="Rohde M."/>
            <person name="Galperin M.Y."/>
            <person name="Jogler C."/>
        </authorList>
    </citation>
    <scope>NUCLEOTIDE SEQUENCE [LARGE SCALE GENOMIC DNA]</scope>
    <source>
        <strain evidence="2 3">OJF2</strain>
    </source>
</reference>
<evidence type="ECO:0000313" key="3">
    <source>
        <dbReference type="Proteomes" id="UP000324233"/>
    </source>
</evidence>
<dbReference type="Pfam" id="PF00294">
    <property type="entry name" value="PfkB"/>
    <property type="match status" value="1"/>
</dbReference>
<dbReference type="InterPro" id="IPR029056">
    <property type="entry name" value="Ribokinase-like"/>
</dbReference>
<evidence type="ECO:0000313" key="2">
    <source>
        <dbReference type="EMBL" id="QEH34472.1"/>
    </source>
</evidence>
<dbReference type="GO" id="GO:0005829">
    <property type="term" value="C:cytosol"/>
    <property type="evidence" value="ECO:0007669"/>
    <property type="project" value="TreeGrafter"/>
</dbReference>
<dbReference type="InterPro" id="IPR011611">
    <property type="entry name" value="PfkB_dom"/>
</dbReference>
<dbReference type="SUPFAM" id="SSF53613">
    <property type="entry name" value="Ribokinase-like"/>
    <property type="match status" value="1"/>
</dbReference>
<dbReference type="Proteomes" id="UP000324233">
    <property type="component" value="Chromosome"/>
</dbReference>
<sequence length="355" mass="37186">MNHDRFRVLTSAYSGLTVAVLGDFCLDRYLEIDTARRETSIETGLPVHNVASVRAQPGGAGTILNNLVALGVGRILAIGFCGDDGEGYELRRALAATPGVDLGHFLTTPERRTFTYCKPLLIEPGRPPVELSRLDSKNWTPTPDSLTRRFRDALRVLGPELDALIVLEQVDRAETGVITRGLLDEVATLAASRPGLPILADSRRGLAGWPGLSFKMNAAELATLLGEPADEGRDLASVRSIAATLAARNRRPVFVTLAERGIVAAGPDGETEHVPALPVRGPIDVVGAGDSVTANLAAALAAGATPREAIALAAVASSVVIHQLGTTGTATVADLESLLGRVPAAPAGHEQGHRP</sequence>
<dbReference type="Gene3D" id="3.40.1190.20">
    <property type="match status" value="1"/>
</dbReference>
<keyword evidence="3" id="KW-1185">Reference proteome</keyword>
<dbReference type="PANTHER" id="PTHR46969">
    <property type="entry name" value="BIFUNCTIONAL PROTEIN HLDE"/>
    <property type="match status" value="1"/>
</dbReference>
<organism evidence="2 3">
    <name type="scientific">Aquisphaera giovannonii</name>
    <dbReference type="NCBI Taxonomy" id="406548"/>
    <lineage>
        <taxon>Bacteria</taxon>
        <taxon>Pseudomonadati</taxon>
        <taxon>Planctomycetota</taxon>
        <taxon>Planctomycetia</taxon>
        <taxon>Isosphaerales</taxon>
        <taxon>Isosphaeraceae</taxon>
        <taxon>Aquisphaera</taxon>
    </lineage>
</organism>
<proteinExistence type="predicted"/>
<dbReference type="PANTHER" id="PTHR46969:SF1">
    <property type="entry name" value="BIFUNCTIONAL PROTEIN HLDE"/>
    <property type="match status" value="1"/>
</dbReference>
<feature type="domain" description="Carbohydrate kinase PfkB" evidence="1">
    <location>
        <begin position="214"/>
        <end position="328"/>
    </location>
</feature>